<dbReference type="GO" id="GO:0006260">
    <property type="term" value="P:DNA replication"/>
    <property type="evidence" value="ECO:0007669"/>
    <property type="project" value="InterPro"/>
</dbReference>
<feature type="compositionally biased region" description="Polar residues" evidence="4">
    <location>
        <begin position="21"/>
        <end position="35"/>
    </location>
</feature>
<feature type="domain" description="ATP-cone" evidence="5">
    <location>
        <begin position="36"/>
        <end position="141"/>
    </location>
</feature>
<dbReference type="EC" id="1.17.4.2" evidence="6"/>
<dbReference type="InterPro" id="IPR012833">
    <property type="entry name" value="NrdD"/>
</dbReference>
<dbReference type="Pfam" id="PF13597">
    <property type="entry name" value="NRDD"/>
    <property type="match status" value="1"/>
</dbReference>
<gene>
    <name evidence="6" type="primary">nrdD</name>
    <name evidence="6" type="ORF">SAMEA4412665_00547</name>
</gene>
<feature type="compositionally biased region" description="Low complexity" evidence="4">
    <location>
        <begin position="8"/>
        <end position="20"/>
    </location>
</feature>
<dbReference type="PANTHER" id="PTHR21075:SF0">
    <property type="entry name" value="ANAEROBIC RIBONUCLEOSIDE-TRIPHOSPHATE REDUCTASE"/>
    <property type="match status" value="1"/>
</dbReference>
<proteinExistence type="predicted"/>
<keyword evidence="6" id="KW-0560">Oxidoreductase</keyword>
<dbReference type="eggNOG" id="COG1328">
    <property type="taxonomic scope" value="Bacteria"/>
</dbReference>
<evidence type="ECO:0000256" key="4">
    <source>
        <dbReference type="SAM" id="MobiDB-lite"/>
    </source>
</evidence>
<evidence type="ECO:0000313" key="6">
    <source>
        <dbReference type="EMBL" id="SNV31113.1"/>
    </source>
</evidence>
<feature type="region of interest" description="Disordered" evidence="4">
    <location>
        <begin position="1"/>
        <end position="36"/>
    </location>
</feature>
<evidence type="ECO:0000313" key="7">
    <source>
        <dbReference type="Proteomes" id="UP000215332"/>
    </source>
</evidence>
<organism evidence="6 7">
    <name type="scientific">Cutibacterium granulosum</name>
    <dbReference type="NCBI Taxonomy" id="33011"/>
    <lineage>
        <taxon>Bacteria</taxon>
        <taxon>Bacillati</taxon>
        <taxon>Actinomycetota</taxon>
        <taxon>Actinomycetes</taxon>
        <taxon>Propionibacteriales</taxon>
        <taxon>Propionibacteriaceae</taxon>
        <taxon>Cutibacterium</taxon>
    </lineage>
</organism>
<dbReference type="AlphaFoldDB" id="A0A239WB03"/>
<dbReference type="GO" id="GO:0008998">
    <property type="term" value="F:ribonucleoside-triphosphate reductase (thioredoxin) activity"/>
    <property type="evidence" value="ECO:0007669"/>
    <property type="project" value="UniProtKB-EC"/>
</dbReference>
<accession>A0A239WB03</accession>
<dbReference type="GO" id="GO:0031250">
    <property type="term" value="C:anaerobic ribonucleoside-triphosphate reductase complex"/>
    <property type="evidence" value="ECO:0007669"/>
    <property type="project" value="TreeGrafter"/>
</dbReference>
<dbReference type="Gene3D" id="3.20.70.20">
    <property type="match status" value="1"/>
</dbReference>
<protein>
    <submittedName>
        <fullName evidence="6">Anaerobic ribonucleoside-triphosphate reductase</fullName>
        <ecNumber evidence="6">1.17.4.2</ecNumber>
    </submittedName>
</protein>
<name>A0A239WB03_9ACTN</name>
<keyword evidence="2 3" id="KW-0067">ATP-binding</keyword>
<evidence type="ECO:0000256" key="1">
    <source>
        <dbReference type="ARBA" id="ARBA00022741"/>
    </source>
</evidence>
<reference evidence="6 7" key="1">
    <citation type="submission" date="2017-06" db="EMBL/GenBank/DDBJ databases">
        <authorList>
            <consortium name="Pathogen Informatics"/>
        </authorList>
    </citation>
    <scope>NUCLEOTIDE SEQUENCE [LARGE SCALE GENOMIC DNA]</scope>
    <source>
        <strain evidence="6 7">NCTC11865</strain>
    </source>
</reference>
<dbReference type="GO" id="GO:0005524">
    <property type="term" value="F:ATP binding"/>
    <property type="evidence" value="ECO:0007669"/>
    <property type="project" value="UniProtKB-UniRule"/>
</dbReference>
<keyword evidence="1 3" id="KW-0547">Nucleotide-binding</keyword>
<dbReference type="NCBIfam" id="NF005497">
    <property type="entry name" value="PRK07111.1"/>
    <property type="match status" value="1"/>
</dbReference>
<dbReference type="PANTHER" id="PTHR21075">
    <property type="entry name" value="ANAEROBIC RIBONUCLEOSIDE-TRIPHOSPHATE REDUCTASE"/>
    <property type="match status" value="1"/>
</dbReference>
<dbReference type="Pfam" id="PF03477">
    <property type="entry name" value="ATP-cone"/>
    <property type="match status" value="1"/>
</dbReference>
<dbReference type="RefSeq" id="WP_095140946.1">
    <property type="nucleotide sequence ID" value="NZ_LT906441.1"/>
</dbReference>
<evidence type="ECO:0000259" key="5">
    <source>
        <dbReference type="PROSITE" id="PS51161"/>
    </source>
</evidence>
<dbReference type="GO" id="GO:0009265">
    <property type="term" value="P:2'-deoxyribonucleotide biosynthetic process"/>
    <property type="evidence" value="ECO:0007669"/>
    <property type="project" value="TreeGrafter"/>
</dbReference>
<dbReference type="Proteomes" id="UP000215332">
    <property type="component" value="Chromosome 1"/>
</dbReference>
<dbReference type="CDD" id="cd01675">
    <property type="entry name" value="RNR_III"/>
    <property type="match status" value="1"/>
</dbReference>
<dbReference type="PROSITE" id="PS51161">
    <property type="entry name" value="ATP_CONE"/>
    <property type="match status" value="1"/>
</dbReference>
<dbReference type="GO" id="GO:0004748">
    <property type="term" value="F:ribonucleoside-diphosphate reductase activity, thioredoxin disulfide as acceptor"/>
    <property type="evidence" value="ECO:0007669"/>
    <property type="project" value="TreeGrafter"/>
</dbReference>
<evidence type="ECO:0000256" key="2">
    <source>
        <dbReference type="ARBA" id="ARBA00022840"/>
    </source>
</evidence>
<dbReference type="SUPFAM" id="SSF51998">
    <property type="entry name" value="PFL-like glycyl radical enzymes"/>
    <property type="match status" value="1"/>
</dbReference>
<sequence>MTVHHPQTPSTTPVRHTTTSQLTSHGPGQTSSTVLRQVRKRDGRIVAFDPARIAHAARKALEATGVAEAEAISLSVALAVVDELRSEQRPGAGTVAATATGPVIPDVEHIQDVVEKVLMERGQAETAKAYILYRQRRSTAREQQSALMTSLREITFSDARDSDVKRENANVDGNTAMGSMLRFGTESAKQFNLLSVLDPAHAAAHRDGDIHIHDLDFLTLTTTCCQINLSELFRTGFSTGHGHLRSPRSINSYAALACIAIQSNQNDQHGGQAVPNFDRDMAPGVALTCADRMRANMAQSAGVLGADQERQDEVTRLAATWPLEADDATQHAEREKLAEAWPELSAEQVVRVHHEVRTRSVAETERATYQAMEAFIANLNTMNSRAGAQTPFSSINYGTDTSPEARLVMRCLLEATRAGLGNGETAIFPIQIFRVMEGVNYHPGDPNHDLFQLACRTSAERLFPNFSFQDAPFNAEYHRPGHPETEIAYMGCRTRVMSNVHDTSRAQTWGRGNLSFTSINLPRLGIQADHDVDRFMSDFDASIDLVIDQLLERFKIQARKKVRNFPFLMGQGVWIDSAGLGPDDSVEEVLRHGTLSIGFIGLAETLTALVGAHHGQSQEAWDLGYRFISHLRERTDRAAEETGLNFSTLATPAEGLSGRFVRMDRERFGALPGITDRDYYTNSFHIPVWHHIGAAEKIRLEAPFHALTNGGHISYVELDGDPSRNVEAFETIVRAMHDAGVGYGSINHPVDRDPECGYTGIIDDECPRCGRGEESGPFERIRRITGYLVGGLDRFNDAKRAEVNDRVRHG</sequence>
<dbReference type="KEGG" id="cgrn:4412665_00547"/>
<dbReference type="EMBL" id="LT906441">
    <property type="protein sequence ID" value="SNV31113.1"/>
    <property type="molecule type" value="Genomic_DNA"/>
</dbReference>
<dbReference type="InterPro" id="IPR005144">
    <property type="entry name" value="ATP-cone_dom"/>
</dbReference>
<dbReference type="NCBIfam" id="TIGR02487">
    <property type="entry name" value="NrdD"/>
    <property type="match status" value="1"/>
</dbReference>
<evidence type="ECO:0000256" key="3">
    <source>
        <dbReference type="PROSITE-ProRule" id="PRU00492"/>
    </source>
</evidence>